<evidence type="ECO:0000256" key="12">
    <source>
        <dbReference type="SAM" id="SignalP"/>
    </source>
</evidence>
<dbReference type="PROSITE" id="PS51352">
    <property type="entry name" value="THIOREDOXIN_2"/>
    <property type="match status" value="1"/>
</dbReference>
<dbReference type="PROSITE" id="PS51324">
    <property type="entry name" value="ERV_ALR"/>
    <property type="match status" value="1"/>
</dbReference>
<keyword evidence="3" id="KW-0964">Secreted</keyword>
<evidence type="ECO:0000256" key="5">
    <source>
        <dbReference type="ARBA" id="ARBA00022729"/>
    </source>
</evidence>
<protein>
    <recommendedName>
        <fullName evidence="11">Sulfhydryl oxidase</fullName>
        <ecNumber evidence="11">1.8.3.2</ecNumber>
    </recommendedName>
</protein>
<dbReference type="InterPro" id="IPR036774">
    <property type="entry name" value="ERV/ALR_sulphydryl_oxid_sf"/>
</dbReference>
<organism evidence="15">
    <name type="scientific">Wollemia nobilis</name>
    <dbReference type="NCBI Taxonomy" id="56998"/>
    <lineage>
        <taxon>Eukaryota</taxon>
        <taxon>Viridiplantae</taxon>
        <taxon>Streptophyta</taxon>
        <taxon>Embryophyta</taxon>
        <taxon>Tracheophyta</taxon>
        <taxon>Spermatophyta</taxon>
        <taxon>Pinopsida</taxon>
        <taxon>Pinidae</taxon>
        <taxon>Conifers II</taxon>
        <taxon>Araucariales</taxon>
        <taxon>Araucariaceae</taxon>
        <taxon>Wollemia</taxon>
    </lineage>
</organism>
<keyword evidence="4 11" id="KW-0285">Flavoprotein</keyword>
<evidence type="ECO:0000256" key="7">
    <source>
        <dbReference type="ARBA" id="ARBA00023002"/>
    </source>
</evidence>
<evidence type="ECO:0000256" key="10">
    <source>
        <dbReference type="ARBA" id="ARBA00023284"/>
    </source>
</evidence>
<dbReference type="InterPro" id="IPR017905">
    <property type="entry name" value="ERV/ALR_sulphydryl_oxidase"/>
</dbReference>
<accession>A0A0C9S8Z9</accession>
<feature type="domain" description="Thioredoxin" evidence="14">
    <location>
        <begin position="47"/>
        <end position="179"/>
    </location>
</feature>
<evidence type="ECO:0000313" key="15">
    <source>
        <dbReference type="EMBL" id="JAG88093.1"/>
    </source>
</evidence>
<evidence type="ECO:0000259" key="14">
    <source>
        <dbReference type="PROSITE" id="PS51352"/>
    </source>
</evidence>
<sequence>MSYGGFAGFLMDSAAILLLVLLFFGPPGAQGLPGAGRALMARRIDEPVEGDAAVELKMEDFNTTLSEAPSTWAVVEFFAHWCPACRNYKPHYEKVARLFNGRNAAHPGIVFMAKVDCARQVNTKLCDRFSVSHYPLLLWGKPSKFAVGSWEPNADSGIEPIANVRTAEILLKWINNKIDKSFSLDDEKFENELPANTSDPLEVARAIYDIEEATTNIFDIFVDNKVINSDSRASFIRFLQVVAVHHPSKRCRRGTLGILVNFDELWPSDPWSNDSKHGGLLREKDAFKNLHVCGKEVPRGYWIFCRGSKNDTRGISCGLWLLFHSLSVRIEDGESMATFTAICDFVRNFFICEECRQHFFEMCSRVKEPLKSRAEFVLWLWRSHNEVNDRLMIEEADSGTGDPKFPKMKWPPKNLCPSCRLSTKKHNSTHIDVVWNDTLVYQFLLDFYGRNIKFPLQDSDPSKNTKHQSNIGEDIGPSNAVTVPVGAAVAIAIASCGFGAVACFWRMQQKKRKYLNQLYSFKHI</sequence>
<dbReference type="FunFam" id="3.40.30.10:FF:000244">
    <property type="entry name" value="Sulfhydryl oxidase"/>
    <property type="match status" value="1"/>
</dbReference>
<keyword evidence="6 11" id="KW-0274">FAD</keyword>
<dbReference type="Gene3D" id="1.20.120.310">
    <property type="entry name" value="ERV/ALR sulfhydryl oxidase domain"/>
    <property type="match status" value="1"/>
</dbReference>
<dbReference type="InterPro" id="IPR039798">
    <property type="entry name" value="Sulfhydryl_oxidase"/>
</dbReference>
<dbReference type="GO" id="GO:0016971">
    <property type="term" value="F:flavin-dependent sulfhydryl oxidase activity"/>
    <property type="evidence" value="ECO:0007669"/>
    <property type="project" value="InterPro"/>
</dbReference>
<dbReference type="Pfam" id="PF04777">
    <property type="entry name" value="Evr1_Alr"/>
    <property type="match status" value="1"/>
</dbReference>
<dbReference type="EMBL" id="GCHU01009883">
    <property type="protein sequence ID" value="JAG88093.1"/>
    <property type="molecule type" value="Transcribed_RNA"/>
</dbReference>
<dbReference type="EC" id="1.8.3.2" evidence="11"/>
<evidence type="ECO:0000256" key="9">
    <source>
        <dbReference type="ARBA" id="ARBA00023180"/>
    </source>
</evidence>
<dbReference type="SUPFAM" id="SSF52833">
    <property type="entry name" value="Thioredoxin-like"/>
    <property type="match status" value="1"/>
</dbReference>
<dbReference type="InterPro" id="IPR017937">
    <property type="entry name" value="Thioredoxin_CS"/>
</dbReference>
<dbReference type="FunFam" id="1.20.120.310:FF:000004">
    <property type="entry name" value="Sulfhydryl oxidase"/>
    <property type="match status" value="1"/>
</dbReference>
<keyword evidence="11" id="KW-0472">Membrane</keyword>
<comment type="subcellular location">
    <subcellularLocation>
        <location evidence="2">Secreted</location>
    </subcellularLocation>
</comment>
<dbReference type="GO" id="GO:0000139">
    <property type="term" value="C:Golgi membrane"/>
    <property type="evidence" value="ECO:0007669"/>
    <property type="project" value="TreeGrafter"/>
</dbReference>
<feature type="transmembrane region" description="Helical" evidence="11">
    <location>
        <begin position="485"/>
        <end position="505"/>
    </location>
</feature>
<keyword evidence="7 11" id="KW-0560">Oxidoreductase</keyword>
<evidence type="ECO:0000256" key="6">
    <source>
        <dbReference type="ARBA" id="ARBA00022827"/>
    </source>
</evidence>
<evidence type="ECO:0000256" key="8">
    <source>
        <dbReference type="ARBA" id="ARBA00023157"/>
    </source>
</evidence>
<dbReference type="Pfam" id="PF00085">
    <property type="entry name" value="Thioredoxin"/>
    <property type="match status" value="1"/>
</dbReference>
<dbReference type="PANTHER" id="PTHR22897:SF8">
    <property type="entry name" value="SULFHYDRYL OXIDASE"/>
    <property type="match status" value="1"/>
</dbReference>
<dbReference type="GO" id="GO:0003756">
    <property type="term" value="F:protein disulfide isomerase activity"/>
    <property type="evidence" value="ECO:0007669"/>
    <property type="project" value="TreeGrafter"/>
</dbReference>
<evidence type="ECO:0000256" key="4">
    <source>
        <dbReference type="ARBA" id="ARBA00022630"/>
    </source>
</evidence>
<dbReference type="GO" id="GO:0005615">
    <property type="term" value="C:extracellular space"/>
    <property type="evidence" value="ECO:0007669"/>
    <property type="project" value="TreeGrafter"/>
</dbReference>
<keyword evidence="11" id="KW-1133">Transmembrane helix</keyword>
<proteinExistence type="predicted"/>
<feature type="domain" description="ERV/ALR sulfhydryl oxidase" evidence="13">
    <location>
        <begin position="308"/>
        <end position="410"/>
    </location>
</feature>
<name>A0A0C9S8Z9_9CONI</name>
<dbReference type="EMBL" id="GCHU01009882">
    <property type="protein sequence ID" value="JAG88094.1"/>
    <property type="molecule type" value="Transcribed_RNA"/>
</dbReference>
<dbReference type="PANTHER" id="PTHR22897">
    <property type="entry name" value="QUIESCIN Q6-RELATED SULFHYDRYL OXIDASE"/>
    <property type="match status" value="1"/>
</dbReference>
<feature type="chain" id="PRO_5007394728" description="Sulfhydryl oxidase" evidence="12">
    <location>
        <begin position="32"/>
        <end position="524"/>
    </location>
</feature>
<reference evidence="15" key="1">
    <citation type="submission" date="2015-02" db="EMBL/GenBank/DDBJ databases">
        <title>A transcriptome of Wollemia nobilis - a relic of Gondwana.</title>
        <authorList>
            <person name="Chia J.Y."/>
            <person name="Leong Y.S."/>
            <person name="Abdul Karim S."/>
            <person name="Wan Azmi N."/>
            <person name="Hercus R."/>
            <person name="Croft L."/>
        </authorList>
    </citation>
    <scope>NUCLEOTIDE SEQUENCE</scope>
    <source>
        <strain evidence="15">MaeBrown</strain>
        <tissue evidence="15">Leaf</tissue>
    </source>
</reference>
<evidence type="ECO:0000256" key="3">
    <source>
        <dbReference type="ARBA" id="ARBA00022525"/>
    </source>
</evidence>
<dbReference type="Gene3D" id="3.40.30.10">
    <property type="entry name" value="Glutaredoxin"/>
    <property type="match status" value="1"/>
</dbReference>
<dbReference type="AlphaFoldDB" id="A0A0C9S8Z9"/>
<keyword evidence="5 12" id="KW-0732">Signal</keyword>
<evidence type="ECO:0000256" key="2">
    <source>
        <dbReference type="ARBA" id="ARBA00004613"/>
    </source>
</evidence>
<dbReference type="GO" id="GO:0006457">
    <property type="term" value="P:protein folding"/>
    <property type="evidence" value="ECO:0007669"/>
    <property type="project" value="TreeGrafter"/>
</dbReference>
<evidence type="ECO:0000256" key="11">
    <source>
        <dbReference type="RuleBase" id="RU371123"/>
    </source>
</evidence>
<keyword evidence="8" id="KW-1015">Disulfide bond</keyword>
<dbReference type="InterPro" id="IPR013766">
    <property type="entry name" value="Thioredoxin_domain"/>
</dbReference>
<comment type="cofactor">
    <cofactor evidence="1 11">
        <name>FAD</name>
        <dbReference type="ChEBI" id="CHEBI:57692"/>
    </cofactor>
</comment>
<keyword evidence="10" id="KW-0676">Redox-active center</keyword>
<dbReference type="InterPro" id="IPR036249">
    <property type="entry name" value="Thioredoxin-like_sf"/>
</dbReference>
<comment type="catalytic activity">
    <reaction evidence="11">
        <text>2 R'C(R)SH + O2 = R'C(R)S-S(R)CR' + H2O2</text>
        <dbReference type="Rhea" id="RHEA:17357"/>
        <dbReference type="ChEBI" id="CHEBI:15379"/>
        <dbReference type="ChEBI" id="CHEBI:16240"/>
        <dbReference type="ChEBI" id="CHEBI:16520"/>
        <dbReference type="ChEBI" id="CHEBI:17412"/>
        <dbReference type="EC" id="1.8.3.2"/>
    </reaction>
</comment>
<evidence type="ECO:0000259" key="13">
    <source>
        <dbReference type="PROSITE" id="PS51324"/>
    </source>
</evidence>
<dbReference type="SUPFAM" id="SSF69000">
    <property type="entry name" value="FAD-dependent thiol oxidase"/>
    <property type="match status" value="1"/>
</dbReference>
<feature type="signal peptide" evidence="12">
    <location>
        <begin position="1"/>
        <end position="31"/>
    </location>
</feature>
<evidence type="ECO:0000256" key="1">
    <source>
        <dbReference type="ARBA" id="ARBA00001974"/>
    </source>
</evidence>
<keyword evidence="9" id="KW-0325">Glycoprotein</keyword>
<keyword evidence="11" id="KW-0812">Transmembrane</keyword>
<dbReference type="PROSITE" id="PS00194">
    <property type="entry name" value="THIOREDOXIN_1"/>
    <property type="match status" value="1"/>
</dbReference>